<dbReference type="EMBL" id="NOWT01000006">
    <property type="protein sequence ID" value="OYD84701.1"/>
    <property type="molecule type" value="Genomic_DNA"/>
</dbReference>
<dbReference type="Proteomes" id="UP000215367">
    <property type="component" value="Unassembled WGS sequence"/>
</dbReference>
<reference evidence="2 3" key="1">
    <citation type="submission" date="2017-07" db="EMBL/GenBank/DDBJ databases">
        <title>Whole genome sequence of Azospirillum brasilense 2A1, a potential biofertilizer strain.</title>
        <authorList>
            <person name="Fontana C.A."/>
            <person name="Toffoli L.M."/>
            <person name="Salazar S.M."/>
            <person name="Puglisi E."/>
            <person name="Pedraza R."/>
            <person name="Bassi D."/>
            <person name="Cocconcelli P.S."/>
        </authorList>
    </citation>
    <scope>NUCLEOTIDE SEQUENCE [LARGE SCALE GENOMIC DNA]</scope>
    <source>
        <strain evidence="2 3">2A1</strain>
    </source>
</reference>
<evidence type="ECO:0000313" key="2">
    <source>
        <dbReference type="EMBL" id="OYD84701.1"/>
    </source>
</evidence>
<dbReference type="InterPro" id="IPR052342">
    <property type="entry name" value="MCH/BMMD"/>
</dbReference>
<organism evidence="2 3">
    <name type="scientific">Azospirillum brasilense</name>
    <dbReference type="NCBI Taxonomy" id="192"/>
    <lineage>
        <taxon>Bacteria</taxon>
        <taxon>Pseudomonadati</taxon>
        <taxon>Pseudomonadota</taxon>
        <taxon>Alphaproteobacteria</taxon>
        <taxon>Rhodospirillales</taxon>
        <taxon>Azospirillaceae</taxon>
        <taxon>Azospirillum</taxon>
    </lineage>
</organism>
<dbReference type="CDD" id="cd03454">
    <property type="entry name" value="YdeM"/>
    <property type="match status" value="1"/>
</dbReference>
<proteinExistence type="predicted"/>
<evidence type="ECO:0000313" key="3">
    <source>
        <dbReference type="Proteomes" id="UP000215367"/>
    </source>
</evidence>
<dbReference type="InterPro" id="IPR002539">
    <property type="entry name" value="MaoC-like_dom"/>
</dbReference>
<protein>
    <submittedName>
        <fullName evidence="2">Dehydratase</fullName>
    </submittedName>
</protein>
<dbReference type="SUPFAM" id="SSF54637">
    <property type="entry name" value="Thioesterase/thiol ester dehydrase-isomerase"/>
    <property type="match status" value="1"/>
</dbReference>
<dbReference type="AlphaFoldDB" id="A0A235HFR1"/>
<evidence type="ECO:0000259" key="1">
    <source>
        <dbReference type="Pfam" id="PF01575"/>
    </source>
</evidence>
<accession>A0A235HFR1</accession>
<gene>
    <name evidence="2" type="ORF">CHT98_09630</name>
</gene>
<dbReference type="Gene3D" id="3.10.129.10">
    <property type="entry name" value="Hotdog Thioesterase"/>
    <property type="match status" value="1"/>
</dbReference>
<dbReference type="PANTHER" id="PTHR43664">
    <property type="entry name" value="MONOAMINE OXIDASE-RELATED"/>
    <property type="match status" value="1"/>
</dbReference>
<comment type="caution">
    <text evidence="2">The sequence shown here is derived from an EMBL/GenBank/DDBJ whole genome shotgun (WGS) entry which is preliminary data.</text>
</comment>
<name>A0A235HFR1_AZOBR</name>
<dbReference type="InterPro" id="IPR029069">
    <property type="entry name" value="HotDog_dom_sf"/>
</dbReference>
<feature type="domain" description="MaoC-like" evidence="1">
    <location>
        <begin position="16"/>
        <end position="119"/>
    </location>
</feature>
<sequence>MRYLDDLSPGDRFTGGPVTVTEEDIVAFARQFDPQPFHLDPEAAQDSVFGGLAASGWHTAGLTMRMIVTGDGALAGGFVGMGVEDIRWPKPTRPGDMLRIESEILEVRVSAKRPDRGIARVRTTTLNQDGETVQQMTANLLVPRRPGAAPE</sequence>
<dbReference type="Pfam" id="PF01575">
    <property type="entry name" value="MaoC_dehydratas"/>
    <property type="match status" value="1"/>
</dbReference>
<dbReference type="PANTHER" id="PTHR43664:SF1">
    <property type="entry name" value="BETA-METHYLMALYL-COA DEHYDRATASE"/>
    <property type="match status" value="1"/>
</dbReference>
<dbReference type="RefSeq" id="WP_094303013.1">
    <property type="nucleotide sequence ID" value="NZ_NOWT01000006.1"/>
</dbReference>